<dbReference type="Pfam" id="PF09669">
    <property type="entry name" value="Phage_pRha"/>
    <property type="match status" value="1"/>
</dbReference>
<feature type="region of interest" description="Disordered" evidence="1">
    <location>
        <begin position="145"/>
        <end position="166"/>
    </location>
</feature>
<dbReference type="OrthoDB" id="9808959at2"/>
<organism evidence="2 3">
    <name type="scientific">Pleomorphomonas diazotrophica</name>
    <dbReference type="NCBI Taxonomy" id="1166257"/>
    <lineage>
        <taxon>Bacteria</taxon>
        <taxon>Pseudomonadati</taxon>
        <taxon>Pseudomonadota</taxon>
        <taxon>Alphaproteobacteria</taxon>
        <taxon>Hyphomicrobiales</taxon>
        <taxon>Pleomorphomonadaceae</taxon>
        <taxon>Pleomorphomonas</taxon>
    </lineage>
</organism>
<evidence type="ECO:0000313" key="3">
    <source>
        <dbReference type="Proteomes" id="UP000233491"/>
    </source>
</evidence>
<dbReference type="EMBL" id="PJNW01000014">
    <property type="protein sequence ID" value="PKR88122.1"/>
    <property type="molecule type" value="Genomic_DNA"/>
</dbReference>
<accession>A0A1I4RQF9</accession>
<reference evidence="2 3" key="1">
    <citation type="submission" date="2017-12" db="EMBL/GenBank/DDBJ databases">
        <title>Anaerobic carbon monoxide metabolism by Pleomorphomonas carboxyditropha sp. nov., a new mesophilic hydrogenogenic carboxidotroph.</title>
        <authorList>
            <person name="Esquivel-Elizondo S."/>
            <person name="Krajmalnik-Brown R."/>
        </authorList>
    </citation>
    <scope>NUCLEOTIDE SEQUENCE [LARGE SCALE GENOMIC DNA]</scope>
    <source>
        <strain evidence="2 3">R5-392</strain>
    </source>
</reference>
<proteinExistence type="predicted"/>
<dbReference type="Proteomes" id="UP000233491">
    <property type="component" value="Unassembled WGS sequence"/>
</dbReference>
<comment type="caution">
    <text evidence="2">The sequence shown here is derived from an EMBL/GenBank/DDBJ whole genome shotgun (WGS) entry which is preliminary data.</text>
</comment>
<evidence type="ECO:0008006" key="4">
    <source>
        <dbReference type="Google" id="ProtNLM"/>
    </source>
</evidence>
<dbReference type="RefSeq" id="WP_101290523.1">
    <property type="nucleotide sequence ID" value="NZ_FOUQ01000002.1"/>
</dbReference>
<dbReference type="AlphaFoldDB" id="A0A1I4RQF9"/>
<name>A0A1I4RQF9_9HYPH</name>
<protein>
    <recommendedName>
        <fullName evidence="4">Rha family transcriptional regulator</fullName>
    </recommendedName>
</protein>
<dbReference type="NCBIfam" id="TIGR02681">
    <property type="entry name" value="phage_pRha"/>
    <property type="match status" value="1"/>
</dbReference>
<gene>
    <name evidence="2" type="ORF">CXZ10_16875</name>
</gene>
<sequence>MNSLATFAAPVVRTEGNRVFATSRDVAEYFEKQHKDVMRAIRSLLKADPTLRRNFECTEIESSVGFGRRRFPAYELDRKGVTLLAMGFTGRKALRLKLAYIAAFNKALVQLRDHEEVWSGVAPSVTPDDPVVAARAWADEYEKGRLSGKQSRAGERPSTSLSRPKSYAELLRMAADEAERAQSAKQALAYATSTR</sequence>
<evidence type="ECO:0000256" key="1">
    <source>
        <dbReference type="SAM" id="MobiDB-lite"/>
    </source>
</evidence>
<dbReference type="InterPro" id="IPR014054">
    <property type="entry name" value="Phage_regulatory_Rha"/>
</dbReference>
<keyword evidence="3" id="KW-1185">Reference proteome</keyword>
<evidence type="ECO:0000313" key="2">
    <source>
        <dbReference type="EMBL" id="PKR88122.1"/>
    </source>
</evidence>